<accession>A0A1P8AT94</accession>
<gene>
    <name evidence="17" type="primary">ATBBE-LIKE</name>
    <name evidence="14 15" type="ordered locus">At1g30760</name>
</gene>
<dbReference type="GO" id="GO:0071949">
    <property type="term" value="F:FAD binding"/>
    <property type="evidence" value="ECO:0007669"/>
    <property type="project" value="InterPro"/>
</dbReference>
<keyword evidence="4" id="KW-0134">Cell wall</keyword>
<sequence length="552" mass="62339">MKLLNKHKNLTTTKQHTKMAFVLMNNTNAFLVTLLLLSLSYIPLSFSTIQQDFVMCLVDNSDASFPMDSSFFTHDLNASSFKLALETSAQNLRYLMPSNPKPEFIFEPLYETHVQAAVLCAKKLKLHLRLRSGGHDYEGLSYVSEMETAFVIVDLSKLRQISVDIESNSAWVHAGASIGEVYYRIQEKSKIHGFPAGLCTSLGIGGHIIGGAYGSMMRKFGLGADNVLDARIVDADGKILNRAAMGEDVFWAIRGGGGGSFGVILAWKIKLVPVPEIVTVFTVTRTLEQDGTKLLYKWQQVADKLDEDLFIRVIIQPTSKTPKSKERTISTSYQGQFLGDANRLLQVMQRSFPQLGLTKKDCLETSWIKSVMYIAGFPSTAPSEALLDGKSLFKNYFKAKSDYVEEPIPVEGLEGLWEKLLEEDSPLTIWNPYGGMMAKIPETETPFPHRSGTLFKIQWLTLWQDGKTSEAKHMGWMREMYSYMEQYVSKSPRSAYVNYRDLDLGMNGKGSDAREWGNRYFKGNFERLVEIKAKFDPENFFRHEQSIPTELE</sequence>
<dbReference type="Gene3D" id="3.30.465.10">
    <property type="match status" value="1"/>
</dbReference>
<dbReference type="InterPro" id="IPR012951">
    <property type="entry name" value="BBE"/>
</dbReference>
<evidence type="ECO:0000256" key="11">
    <source>
        <dbReference type="ARBA" id="ARBA00023157"/>
    </source>
</evidence>
<dbReference type="InterPro" id="IPR036318">
    <property type="entry name" value="FAD-bd_PCMH-like_sf"/>
</dbReference>
<dbReference type="Araport" id="AT1G30760"/>
<organism evidence="15 16">
    <name type="scientific">Arabidopsis thaliana</name>
    <name type="common">Mouse-ear cress</name>
    <dbReference type="NCBI Taxonomy" id="3702"/>
    <lineage>
        <taxon>Eukaryota</taxon>
        <taxon>Viridiplantae</taxon>
        <taxon>Streptophyta</taxon>
        <taxon>Embryophyta</taxon>
        <taxon>Tracheophyta</taxon>
        <taxon>Spermatophyta</taxon>
        <taxon>Magnoliopsida</taxon>
        <taxon>eudicotyledons</taxon>
        <taxon>Gunneridae</taxon>
        <taxon>Pentapetalae</taxon>
        <taxon>rosids</taxon>
        <taxon>malvids</taxon>
        <taxon>Brassicales</taxon>
        <taxon>Brassicaceae</taxon>
        <taxon>Camelineae</taxon>
        <taxon>Arabidopsis</taxon>
    </lineage>
</organism>
<evidence type="ECO:0000256" key="12">
    <source>
        <dbReference type="ARBA" id="ARBA00023180"/>
    </source>
</evidence>
<dbReference type="PROSITE" id="PS51387">
    <property type="entry name" value="FAD_PCMH"/>
    <property type="match status" value="1"/>
</dbReference>
<evidence type="ECO:0000256" key="4">
    <source>
        <dbReference type="ARBA" id="ARBA00022512"/>
    </source>
</evidence>
<dbReference type="Gene3D" id="3.30.43.10">
    <property type="entry name" value="Uridine Diphospho-n-acetylenolpyruvylglucosamine Reductase, domain 2"/>
    <property type="match status" value="1"/>
</dbReference>
<dbReference type="GO" id="GO:0016491">
    <property type="term" value="F:oxidoreductase activity"/>
    <property type="evidence" value="ECO:0007669"/>
    <property type="project" value="UniProtKB-KW"/>
</dbReference>
<proteinExistence type="evidence at protein level"/>
<reference evidence="16" key="2">
    <citation type="journal article" date="2017" name="Plant J.">
        <title>Araport11: a complete reannotation of the Arabidopsis thaliana reference genome.</title>
        <authorList>
            <person name="Cheng C.Y."/>
            <person name="Krishnakumar V."/>
            <person name="Chan A.P."/>
            <person name="Thibaud-Nissen F."/>
            <person name="Schobel S."/>
            <person name="Town C.D."/>
        </authorList>
    </citation>
    <scope>GENOME REANNOTATION</scope>
    <source>
        <strain evidence="16">cv. Columbia</strain>
    </source>
</reference>
<evidence type="ECO:0000259" key="13">
    <source>
        <dbReference type="PROSITE" id="PS51387"/>
    </source>
</evidence>
<keyword evidence="12" id="KW-0325">Glycoprotein</keyword>
<dbReference type="Gene3D" id="3.40.462.20">
    <property type="match status" value="1"/>
</dbReference>
<dbReference type="Pfam" id="PF08031">
    <property type="entry name" value="BBE"/>
    <property type="match status" value="1"/>
</dbReference>
<evidence type="ECO:0000256" key="3">
    <source>
        <dbReference type="ARBA" id="ARBA00005466"/>
    </source>
</evidence>
<keyword evidence="6" id="KW-0285">Flavoprotein</keyword>
<dbReference type="InterPro" id="IPR016167">
    <property type="entry name" value="FAD-bd_PCMH_sub1"/>
</dbReference>
<evidence type="ECO:0000256" key="9">
    <source>
        <dbReference type="ARBA" id="ARBA00022827"/>
    </source>
</evidence>
<dbReference type="FunFam" id="3.30.43.10:FF:000004">
    <property type="entry name" value="Berberine bridge enzyme-like 15"/>
    <property type="match status" value="1"/>
</dbReference>
<keyword evidence="9" id="KW-0274">FAD</keyword>
<dbReference type="AlphaFoldDB" id="A0A1P8AT94"/>
<dbReference type="ExpressionAtlas" id="A0A1P8AT94">
    <property type="expression patterns" value="baseline and differential"/>
</dbReference>
<evidence type="ECO:0007829" key="19">
    <source>
        <dbReference type="ProteomicsDB" id="A0A1P8AT94"/>
    </source>
</evidence>
<dbReference type="Proteomes" id="UP000006548">
    <property type="component" value="Chromosome 1"/>
</dbReference>
<comment type="similarity">
    <text evidence="3">Belongs to the oxygen-dependent FAD-linked oxidoreductase family.</text>
</comment>
<keyword evidence="5" id="KW-0964">Secreted</keyword>
<keyword evidence="11" id="KW-1015">Disulfide bond</keyword>
<dbReference type="PANTHER" id="PTHR32448">
    <property type="entry name" value="OS08G0158400 PROTEIN"/>
    <property type="match status" value="1"/>
</dbReference>
<dbReference type="ProteomicsDB" id="203482"/>
<dbReference type="GeneID" id="839958"/>
<evidence type="ECO:0000256" key="2">
    <source>
        <dbReference type="ARBA" id="ARBA00004191"/>
    </source>
</evidence>
<evidence type="ECO:0007829" key="18">
    <source>
        <dbReference type="PeptideAtlas" id="A0A1P8AT94"/>
    </source>
</evidence>
<keyword evidence="18 19" id="KW-1267">Proteomics identification</keyword>
<evidence type="ECO:0000256" key="8">
    <source>
        <dbReference type="ARBA" id="ARBA00022741"/>
    </source>
</evidence>
<dbReference type="InterPro" id="IPR006094">
    <property type="entry name" value="Oxid_FAD_bind_N"/>
</dbReference>
<feature type="domain" description="FAD-binding PCMH-type" evidence="13">
    <location>
        <begin position="98"/>
        <end position="274"/>
    </location>
</feature>
<dbReference type="RefSeq" id="NP_174363.2">
    <property type="nucleotide sequence ID" value="NM_102813.3"/>
</dbReference>
<evidence type="ECO:0000256" key="5">
    <source>
        <dbReference type="ARBA" id="ARBA00022525"/>
    </source>
</evidence>
<keyword evidence="8" id="KW-0547">Nucleotide-binding</keyword>
<protein>
    <submittedName>
        <fullName evidence="15">FAD-binding Berberine family protein</fullName>
    </submittedName>
</protein>
<evidence type="ECO:0000256" key="1">
    <source>
        <dbReference type="ARBA" id="ARBA00001974"/>
    </source>
</evidence>
<dbReference type="Pfam" id="PF01565">
    <property type="entry name" value="FAD_binding_4"/>
    <property type="match status" value="1"/>
</dbReference>
<evidence type="ECO:0000313" key="17">
    <source>
        <dbReference type="TAIR" id="AT1G30760"/>
    </source>
</evidence>
<comment type="cofactor">
    <cofactor evidence="1">
        <name>FAD</name>
        <dbReference type="ChEBI" id="CHEBI:57692"/>
    </cofactor>
</comment>
<evidence type="ECO:0000256" key="6">
    <source>
        <dbReference type="ARBA" id="ARBA00022630"/>
    </source>
</evidence>
<evidence type="ECO:0000256" key="10">
    <source>
        <dbReference type="ARBA" id="ARBA00023002"/>
    </source>
</evidence>
<dbReference type="SMR" id="A0A1P8AT94"/>
<comment type="subcellular location">
    <subcellularLocation>
        <location evidence="2">Secreted</location>
        <location evidence="2">Cell wall</location>
    </subcellularLocation>
</comment>
<dbReference type="InterPro" id="IPR016169">
    <property type="entry name" value="FAD-bd_PCMH_sub2"/>
</dbReference>
<dbReference type="SUPFAM" id="SSF56176">
    <property type="entry name" value="FAD-binding/transporter-associated domain-like"/>
    <property type="match status" value="1"/>
</dbReference>
<dbReference type="EMBL" id="CP002684">
    <property type="protein sequence ID" value="ANM59869.1"/>
    <property type="molecule type" value="Genomic_DNA"/>
</dbReference>
<dbReference type="TAIR" id="AT1G30760">
    <property type="gene designation" value="ATBBE-LIKE"/>
</dbReference>
<keyword evidence="10" id="KW-0560">Oxidoreductase</keyword>
<evidence type="ECO:0000313" key="15">
    <source>
        <dbReference type="EMBL" id="ANM59869.1"/>
    </source>
</evidence>
<reference evidence="15 16" key="1">
    <citation type="journal article" date="2000" name="Nature">
        <title>Sequence and analysis of chromosome 1 of the plant Arabidopsis thaliana.</title>
        <authorList>
            <person name="Theologis A."/>
            <person name="Ecker J.R."/>
            <person name="Palm C.J."/>
            <person name="Federspiel N.A."/>
            <person name="Kaul S."/>
            <person name="White O."/>
            <person name="Alonso J."/>
            <person name="Altafi H."/>
            <person name="Araujo R."/>
            <person name="Bowman C.L."/>
            <person name="Brooks S.Y."/>
            <person name="Buehler E."/>
            <person name="Chan A."/>
            <person name="Chao Q."/>
            <person name="Chen H."/>
            <person name="Cheuk R.F."/>
            <person name="Chin C.W."/>
            <person name="Chung M.K."/>
            <person name="Conn L."/>
            <person name="Conway A.B."/>
            <person name="Conway A.R."/>
            <person name="Creasy T.H."/>
            <person name="Dewar K."/>
            <person name="Dunn P."/>
            <person name="Etgu P."/>
            <person name="Feldblyum T.V."/>
            <person name="Feng J."/>
            <person name="Fong B."/>
            <person name="Fujii C.Y."/>
            <person name="Gill J.E."/>
            <person name="Goldsmith A.D."/>
            <person name="Haas B."/>
            <person name="Hansen N.F."/>
            <person name="Hughes B."/>
            <person name="Huizar L."/>
            <person name="Hunter J.L."/>
            <person name="Jenkins J."/>
            <person name="Johnson-Hopson C."/>
            <person name="Khan S."/>
            <person name="Khaykin E."/>
            <person name="Kim C.J."/>
            <person name="Koo H.L."/>
            <person name="Kremenetskaia I."/>
            <person name="Kurtz D.B."/>
            <person name="Kwan A."/>
            <person name="Lam B."/>
            <person name="Langin-Hooper S."/>
            <person name="Lee A."/>
            <person name="Lee J.M."/>
            <person name="Lenz C.A."/>
            <person name="Li J.H."/>
            <person name="Li Y."/>
            <person name="Lin X."/>
            <person name="Liu S.X."/>
            <person name="Liu Z.A."/>
            <person name="Luros J.S."/>
            <person name="Maiti R."/>
            <person name="Marziali A."/>
            <person name="Militscher J."/>
            <person name="Miranda M."/>
            <person name="Nguyen M."/>
            <person name="Nierman W.C."/>
            <person name="Osborne B.I."/>
            <person name="Pai G."/>
            <person name="Peterson J."/>
            <person name="Pham P.K."/>
            <person name="Rizzo M."/>
            <person name="Rooney T."/>
            <person name="Rowley D."/>
            <person name="Sakano H."/>
            <person name="Salzberg S.L."/>
            <person name="Schwartz J.R."/>
            <person name="Shinn P."/>
            <person name="Southwick A.M."/>
            <person name="Sun H."/>
            <person name="Tallon L.J."/>
            <person name="Tambunga G."/>
            <person name="Toriumi M.J."/>
            <person name="Town C.D."/>
            <person name="Utterback T."/>
            <person name="Van Aken S."/>
            <person name="Vaysberg M."/>
            <person name="Vysotskaia V.S."/>
            <person name="Walker M."/>
            <person name="Wu D."/>
            <person name="Yu G."/>
            <person name="Fraser C.M."/>
            <person name="Venter J.C."/>
            <person name="Davis R.W."/>
        </authorList>
    </citation>
    <scope>NUCLEOTIDE SEQUENCE [LARGE SCALE GENOMIC DNA]</scope>
    <source>
        <strain evidence="16">cv. Columbia</strain>
    </source>
</reference>
<evidence type="ECO:0000313" key="14">
    <source>
        <dbReference type="Araport" id="AT1G30760"/>
    </source>
</evidence>
<keyword evidence="16" id="KW-1185">Reference proteome</keyword>
<evidence type="ECO:0000313" key="16">
    <source>
        <dbReference type="Proteomes" id="UP000006548"/>
    </source>
</evidence>
<dbReference type="InterPro" id="IPR016166">
    <property type="entry name" value="FAD-bd_PCMH"/>
</dbReference>
<name>A0A1P8AT94_ARATH</name>
<evidence type="ECO:0000256" key="7">
    <source>
        <dbReference type="ARBA" id="ARBA00022729"/>
    </source>
</evidence>
<keyword evidence="7" id="KW-0732">Signal</keyword>